<evidence type="ECO:0000313" key="3">
    <source>
        <dbReference type="Proteomes" id="UP000499080"/>
    </source>
</evidence>
<protein>
    <submittedName>
        <fullName evidence="2">Uncharacterized protein</fullName>
    </submittedName>
</protein>
<sequence length="98" mass="11059">MYANACSIKERIEMPTCINYGKIGHVASYRGCENFPKIKPPPTRRNTFNANQYTTRSDLSFARVADPNKQTNFNNSFPPLQTAQTSTTNLTNPINFPN</sequence>
<organism evidence="2 3">
    <name type="scientific">Araneus ventricosus</name>
    <name type="common">Orbweaver spider</name>
    <name type="synonym">Epeira ventricosa</name>
    <dbReference type="NCBI Taxonomy" id="182803"/>
    <lineage>
        <taxon>Eukaryota</taxon>
        <taxon>Metazoa</taxon>
        <taxon>Ecdysozoa</taxon>
        <taxon>Arthropoda</taxon>
        <taxon>Chelicerata</taxon>
        <taxon>Arachnida</taxon>
        <taxon>Araneae</taxon>
        <taxon>Araneomorphae</taxon>
        <taxon>Entelegynae</taxon>
        <taxon>Araneoidea</taxon>
        <taxon>Araneidae</taxon>
        <taxon>Araneus</taxon>
    </lineage>
</organism>
<keyword evidence="3" id="KW-1185">Reference proteome</keyword>
<gene>
    <name evidence="2" type="ORF">AVEN_264376_1</name>
</gene>
<comment type="caution">
    <text evidence="2">The sequence shown here is derived from an EMBL/GenBank/DDBJ whole genome shotgun (WGS) entry which is preliminary data.</text>
</comment>
<dbReference type="Proteomes" id="UP000499080">
    <property type="component" value="Unassembled WGS sequence"/>
</dbReference>
<dbReference type="AlphaFoldDB" id="A0A4Y2H792"/>
<accession>A0A4Y2H792</accession>
<evidence type="ECO:0000256" key="1">
    <source>
        <dbReference type="SAM" id="MobiDB-lite"/>
    </source>
</evidence>
<feature type="region of interest" description="Disordered" evidence="1">
    <location>
        <begin position="68"/>
        <end position="98"/>
    </location>
</feature>
<dbReference type="EMBL" id="BGPR01001749">
    <property type="protein sequence ID" value="GBM61049.1"/>
    <property type="molecule type" value="Genomic_DNA"/>
</dbReference>
<reference evidence="2 3" key="1">
    <citation type="journal article" date="2019" name="Sci. Rep.">
        <title>Orb-weaving spider Araneus ventricosus genome elucidates the spidroin gene catalogue.</title>
        <authorList>
            <person name="Kono N."/>
            <person name="Nakamura H."/>
            <person name="Ohtoshi R."/>
            <person name="Moran D.A.P."/>
            <person name="Shinohara A."/>
            <person name="Yoshida Y."/>
            <person name="Fujiwara M."/>
            <person name="Mori M."/>
            <person name="Tomita M."/>
            <person name="Arakawa K."/>
        </authorList>
    </citation>
    <scope>NUCLEOTIDE SEQUENCE [LARGE SCALE GENOMIC DNA]</scope>
</reference>
<evidence type="ECO:0000313" key="2">
    <source>
        <dbReference type="EMBL" id="GBM61049.1"/>
    </source>
</evidence>
<proteinExistence type="predicted"/>
<name>A0A4Y2H792_ARAVE</name>